<name>A0AAV1CZH7_OLDCO</name>
<dbReference type="AlphaFoldDB" id="A0AAV1CZH7"/>
<dbReference type="PANTHER" id="PTHR31286:SF180">
    <property type="entry name" value="OS10G0362600 PROTEIN"/>
    <property type="match status" value="1"/>
</dbReference>
<feature type="domain" description="DUF4283" evidence="2">
    <location>
        <begin position="77"/>
        <end position="141"/>
    </location>
</feature>
<evidence type="ECO:0000256" key="1">
    <source>
        <dbReference type="SAM" id="MobiDB-lite"/>
    </source>
</evidence>
<feature type="region of interest" description="Disordered" evidence="1">
    <location>
        <begin position="1"/>
        <end position="41"/>
    </location>
</feature>
<feature type="region of interest" description="Disordered" evidence="1">
    <location>
        <begin position="47"/>
        <end position="66"/>
    </location>
</feature>
<protein>
    <submittedName>
        <fullName evidence="3">OLC1v1038335C1</fullName>
    </submittedName>
</protein>
<evidence type="ECO:0000259" key="2">
    <source>
        <dbReference type="Pfam" id="PF14111"/>
    </source>
</evidence>
<feature type="region of interest" description="Disordered" evidence="1">
    <location>
        <begin position="572"/>
        <end position="595"/>
    </location>
</feature>
<dbReference type="Proteomes" id="UP001161247">
    <property type="component" value="Chromosome 4"/>
</dbReference>
<organism evidence="3 4">
    <name type="scientific">Oldenlandia corymbosa var. corymbosa</name>
    <dbReference type="NCBI Taxonomy" id="529605"/>
    <lineage>
        <taxon>Eukaryota</taxon>
        <taxon>Viridiplantae</taxon>
        <taxon>Streptophyta</taxon>
        <taxon>Embryophyta</taxon>
        <taxon>Tracheophyta</taxon>
        <taxon>Spermatophyta</taxon>
        <taxon>Magnoliopsida</taxon>
        <taxon>eudicotyledons</taxon>
        <taxon>Gunneridae</taxon>
        <taxon>Pentapetalae</taxon>
        <taxon>asterids</taxon>
        <taxon>lamiids</taxon>
        <taxon>Gentianales</taxon>
        <taxon>Rubiaceae</taxon>
        <taxon>Rubioideae</taxon>
        <taxon>Spermacoceae</taxon>
        <taxon>Hedyotis-Oldenlandia complex</taxon>
        <taxon>Oldenlandia</taxon>
    </lineage>
</organism>
<evidence type="ECO:0000313" key="3">
    <source>
        <dbReference type="EMBL" id="CAI9101089.1"/>
    </source>
</evidence>
<dbReference type="PANTHER" id="PTHR31286">
    <property type="entry name" value="GLYCINE-RICH CELL WALL STRUCTURAL PROTEIN 1.8-LIKE"/>
    <property type="match status" value="1"/>
</dbReference>
<gene>
    <name evidence="3" type="ORF">OLC1_LOCUS10760</name>
</gene>
<feature type="region of interest" description="Disordered" evidence="1">
    <location>
        <begin position="333"/>
        <end position="380"/>
    </location>
</feature>
<proteinExistence type="predicted"/>
<evidence type="ECO:0000313" key="4">
    <source>
        <dbReference type="Proteomes" id="UP001161247"/>
    </source>
</evidence>
<accession>A0AAV1CZH7</accession>
<dbReference type="InterPro" id="IPR025558">
    <property type="entry name" value="DUF4283"/>
</dbReference>
<dbReference type="Pfam" id="PF14111">
    <property type="entry name" value="DUF4283"/>
    <property type="match status" value="1"/>
</dbReference>
<sequence>MGLYNAPMERYLPPPARLKKQKAFPENNKPSSSMEYLFSDNSSPKLLGEHNRANRSPSDTDSFAKGQHKQHIYRNFSWEKMQSYVRNNWGGYARVIHKVKNFFVFKFNSREILKMVMYNSPFAVDGGLLVLSRWFPNMSLEQLRIERIFMGIHLYGLPVECLTPPIASRMTSIIEEPLSVGVTEIYARKATFLRAKCEIKPYDPLPSGFFLHSWNGESIWIKCSYDRLYKYCQYCGVIGHVIENCSIDQNEELEQYLNATFDLNGREKNVAYGKDDGINLFSPYMRMTDGQINKKSTRLSQDYINRHFYIFQEVIRLQRRCAVRQVGHDLREDPMQVDTPEPEKMQPGWKNGFDRNNGPLTERPSRQLSRPRETQNSTPTNIITNRSIRDRAYMSERRVWIDPQDKQPVQHVDQGEYRSIMLGEMIFSQNRASLLYSSPSPKIAPFNLRLAEEIMDQLITCEGQRGLNVTSGLEARKYCSTWSKWIESRLGPKIFDKCGLVDSRKELIVSRCYDNLQEMSFISEEKVEMMEQIRLGKRPVQEGEGVDQKQMKKRRYEKRMWDEAGCRPVAPVRIRKPSPRSSERRWGGSPSKGATGRCKFLLDGWAKERDLKKRARTMIEIESSWDSNSSVNDAPKCQKCALKESDRGRGYGKDVNWLIERLGKAMEERN</sequence>
<keyword evidence="4" id="KW-1185">Reference proteome</keyword>
<dbReference type="InterPro" id="IPR040256">
    <property type="entry name" value="At4g02000-like"/>
</dbReference>
<reference evidence="3" key="1">
    <citation type="submission" date="2023-03" db="EMBL/GenBank/DDBJ databases">
        <authorList>
            <person name="Julca I."/>
        </authorList>
    </citation>
    <scope>NUCLEOTIDE SEQUENCE</scope>
</reference>
<dbReference type="EMBL" id="OX459121">
    <property type="protein sequence ID" value="CAI9101089.1"/>
    <property type="molecule type" value="Genomic_DNA"/>
</dbReference>
<feature type="compositionally biased region" description="Polar residues" evidence="1">
    <location>
        <begin position="28"/>
        <end position="41"/>
    </location>
</feature>